<name>A0A9J2PF17_ASCLU</name>
<dbReference type="FunFam" id="1.10.510.10:FF:001512">
    <property type="entry name" value="Receptor tyrosine-protein kinase erbB-2"/>
    <property type="match status" value="1"/>
</dbReference>
<dbReference type="GO" id="GO:0004714">
    <property type="term" value="F:transmembrane receptor protein tyrosine kinase activity"/>
    <property type="evidence" value="ECO:0007669"/>
    <property type="project" value="UniProtKB-EC"/>
</dbReference>
<evidence type="ECO:0000313" key="16">
    <source>
        <dbReference type="WBParaSite" id="ALUE_0000825101-mRNA-1"/>
    </source>
</evidence>
<evidence type="ECO:0000256" key="7">
    <source>
        <dbReference type="ARBA" id="ARBA00023137"/>
    </source>
</evidence>
<accession>A0A9J2PF17</accession>
<comment type="similarity">
    <text evidence="12">Belongs to the protein kinase superfamily. Tyr protein kinase family.</text>
</comment>
<dbReference type="InterPro" id="IPR001245">
    <property type="entry name" value="Ser-Thr/Tyr_kinase_cat_dom"/>
</dbReference>
<sequence length="473" mass="54562">MKPFGKRCISFTKFFRRDIISADDDEFESITVMSSVSSTSWTDDPVPEEVKNLPYYHGFLPRQDAEDMVIKVGDFLVRRSEVREGPKNEKTWMIMITIRVDTRGPEQVDHISVPWNPSKCAWECGRNNDQKKLGEFISKHIETQRSIMDDDNRYKLKHPVPRHNWQMRHAQVVKEKQIGHGAYGEVWKGYVRIDDERFLTCAIKCLPEGMISTMPQRLDFIKEAHVCRLLQHENIVKFRGIAIDEEPIMMLLEWCENGSLLDMLRNKGSQLTLADRTRFCMEAAQGLRYLEKNNVIHRDVAARNCLLNVDMVVKMADFGLSLASKFYKETKAETKMPIRWLAPESLGQNVFSSKTDVWSYGVLMNEIYTNGEIPYPNLTLQEVWKLVTRNGIRIVPPSIMQPGVVALMRKCFEEDPNLRPTFLELKLKLRKEYAALTKKPGGLISFFKRNISCKAVLESIATCRSPSFANGNI</sequence>
<evidence type="ECO:0000256" key="4">
    <source>
        <dbReference type="ARBA" id="ARBA00022777"/>
    </source>
</evidence>
<feature type="domain" description="SH2" evidence="13">
    <location>
        <begin position="55"/>
        <end position="160"/>
    </location>
</feature>
<dbReference type="Pfam" id="PF07714">
    <property type="entry name" value="PK_Tyr_Ser-Thr"/>
    <property type="match status" value="1"/>
</dbReference>
<dbReference type="SMART" id="SM00219">
    <property type="entry name" value="TyrKc"/>
    <property type="match status" value="1"/>
</dbReference>
<dbReference type="GO" id="GO:0005524">
    <property type="term" value="F:ATP binding"/>
    <property type="evidence" value="ECO:0007669"/>
    <property type="project" value="UniProtKB-UniRule"/>
</dbReference>
<dbReference type="AlphaFoldDB" id="A0A9J2PF17"/>
<evidence type="ECO:0000313" key="15">
    <source>
        <dbReference type="Proteomes" id="UP000036681"/>
    </source>
</evidence>
<dbReference type="GO" id="GO:0048680">
    <property type="term" value="P:positive regulation of axon regeneration"/>
    <property type="evidence" value="ECO:0007669"/>
    <property type="project" value="UniProtKB-ARBA"/>
</dbReference>
<dbReference type="InterPro" id="IPR035849">
    <property type="entry name" value="Fes/Fps/Fer_SH2"/>
</dbReference>
<dbReference type="GO" id="GO:0061564">
    <property type="term" value="P:axon development"/>
    <property type="evidence" value="ECO:0007669"/>
    <property type="project" value="UniProtKB-ARBA"/>
</dbReference>
<evidence type="ECO:0000256" key="9">
    <source>
        <dbReference type="ARBA" id="ARBA00051245"/>
    </source>
</evidence>
<dbReference type="Proteomes" id="UP000036681">
    <property type="component" value="Unplaced"/>
</dbReference>
<dbReference type="EC" id="2.7.10.2" evidence="12"/>
<reference evidence="16" key="1">
    <citation type="submission" date="2023-03" db="UniProtKB">
        <authorList>
            <consortium name="WormBaseParasite"/>
        </authorList>
    </citation>
    <scope>IDENTIFICATION</scope>
</reference>
<evidence type="ECO:0000256" key="10">
    <source>
        <dbReference type="PROSITE-ProRule" id="PRU00191"/>
    </source>
</evidence>
<evidence type="ECO:0000256" key="8">
    <source>
        <dbReference type="ARBA" id="ARBA00051243"/>
    </source>
</evidence>
<keyword evidence="5 11" id="KW-0067">ATP-binding</keyword>
<dbReference type="InterPro" id="IPR017441">
    <property type="entry name" value="Protein_kinase_ATP_BS"/>
</dbReference>
<dbReference type="GO" id="GO:0012505">
    <property type="term" value="C:endomembrane system"/>
    <property type="evidence" value="ECO:0007669"/>
    <property type="project" value="UniProtKB-SubCell"/>
</dbReference>
<dbReference type="InterPro" id="IPR020635">
    <property type="entry name" value="Tyr_kinase_cat_dom"/>
</dbReference>
<dbReference type="PROSITE" id="PS00109">
    <property type="entry name" value="PROTEIN_KINASE_TYR"/>
    <property type="match status" value="1"/>
</dbReference>
<dbReference type="Pfam" id="PF00017">
    <property type="entry name" value="SH2"/>
    <property type="match status" value="1"/>
</dbReference>
<proteinExistence type="inferred from homology"/>
<evidence type="ECO:0000259" key="14">
    <source>
        <dbReference type="PROSITE" id="PS50011"/>
    </source>
</evidence>
<comment type="subcellular location">
    <subcellularLocation>
        <location evidence="1">Endomembrane system</location>
    </subcellularLocation>
</comment>
<protein>
    <recommendedName>
        <fullName evidence="12">Tyrosine-protein kinase</fullName>
        <ecNumber evidence="12">2.7.10.2</ecNumber>
    </recommendedName>
</protein>
<dbReference type="PROSITE" id="PS50001">
    <property type="entry name" value="SH2"/>
    <property type="match status" value="1"/>
</dbReference>
<organism evidence="15 16">
    <name type="scientific">Ascaris lumbricoides</name>
    <name type="common">Giant roundworm</name>
    <dbReference type="NCBI Taxonomy" id="6252"/>
    <lineage>
        <taxon>Eukaryota</taxon>
        <taxon>Metazoa</taxon>
        <taxon>Ecdysozoa</taxon>
        <taxon>Nematoda</taxon>
        <taxon>Chromadorea</taxon>
        <taxon>Rhabditida</taxon>
        <taxon>Spirurina</taxon>
        <taxon>Ascaridomorpha</taxon>
        <taxon>Ascaridoidea</taxon>
        <taxon>Ascarididae</taxon>
        <taxon>Ascaris</taxon>
    </lineage>
</organism>
<feature type="domain" description="Protein kinase" evidence="14">
    <location>
        <begin position="172"/>
        <end position="436"/>
    </location>
</feature>
<dbReference type="PROSITE" id="PS00107">
    <property type="entry name" value="PROTEIN_KINASE_ATP"/>
    <property type="match status" value="1"/>
</dbReference>
<dbReference type="CDD" id="cd10361">
    <property type="entry name" value="SH2_Fps_family"/>
    <property type="match status" value="1"/>
</dbReference>
<keyword evidence="2 12" id="KW-0808">Transferase</keyword>
<evidence type="ECO:0000256" key="1">
    <source>
        <dbReference type="ARBA" id="ARBA00004308"/>
    </source>
</evidence>
<evidence type="ECO:0000259" key="13">
    <source>
        <dbReference type="PROSITE" id="PS50001"/>
    </source>
</evidence>
<dbReference type="PRINTS" id="PR00109">
    <property type="entry name" value="TYRKINASE"/>
</dbReference>
<dbReference type="SMART" id="SM00252">
    <property type="entry name" value="SH2"/>
    <property type="match status" value="1"/>
</dbReference>
<dbReference type="SUPFAM" id="SSF56112">
    <property type="entry name" value="Protein kinase-like (PK-like)"/>
    <property type="match status" value="1"/>
</dbReference>
<feature type="binding site" evidence="11">
    <location>
        <position position="204"/>
    </location>
    <ligand>
        <name>ATP</name>
        <dbReference type="ChEBI" id="CHEBI:30616"/>
    </ligand>
</feature>
<keyword evidence="7 12" id="KW-0829">Tyrosine-protein kinase</keyword>
<keyword evidence="3 11" id="KW-0547">Nucleotide-binding</keyword>
<keyword evidence="15" id="KW-1185">Reference proteome</keyword>
<dbReference type="GO" id="GO:0004715">
    <property type="term" value="F:non-membrane spanning protein tyrosine kinase activity"/>
    <property type="evidence" value="ECO:0007669"/>
    <property type="project" value="UniProtKB-EC"/>
</dbReference>
<evidence type="ECO:0000256" key="3">
    <source>
        <dbReference type="ARBA" id="ARBA00022741"/>
    </source>
</evidence>
<dbReference type="InterPro" id="IPR011009">
    <property type="entry name" value="Kinase-like_dom_sf"/>
</dbReference>
<dbReference type="Gene3D" id="3.30.505.10">
    <property type="entry name" value="SH2 domain"/>
    <property type="match status" value="1"/>
</dbReference>
<dbReference type="InterPro" id="IPR000980">
    <property type="entry name" value="SH2"/>
</dbReference>
<dbReference type="InterPro" id="IPR050198">
    <property type="entry name" value="Non-receptor_tyrosine_kinases"/>
</dbReference>
<dbReference type="InterPro" id="IPR036860">
    <property type="entry name" value="SH2_dom_sf"/>
</dbReference>
<comment type="catalytic activity">
    <reaction evidence="9 12">
        <text>L-tyrosyl-[protein] + ATP = O-phospho-L-tyrosyl-[protein] + ADP + H(+)</text>
        <dbReference type="Rhea" id="RHEA:10596"/>
        <dbReference type="Rhea" id="RHEA-COMP:10136"/>
        <dbReference type="Rhea" id="RHEA-COMP:20101"/>
        <dbReference type="ChEBI" id="CHEBI:15378"/>
        <dbReference type="ChEBI" id="CHEBI:30616"/>
        <dbReference type="ChEBI" id="CHEBI:46858"/>
        <dbReference type="ChEBI" id="CHEBI:61978"/>
        <dbReference type="ChEBI" id="CHEBI:456216"/>
        <dbReference type="EC" id="2.7.10.2"/>
    </reaction>
</comment>
<dbReference type="PANTHER" id="PTHR24418">
    <property type="entry name" value="TYROSINE-PROTEIN KINASE"/>
    <property type="match status" value="1"/>
</dbReference>
<dbReference type="InterPro" id="IPR000719">
    <property type="entry name" value="Prot_kinase_dom"/>
</dbReference>
<keyword evidence="10" id="KW-0727">SH2 domain</keyword>
<dbReference type="PROSITE" id="PS50011">
    <property type="entry name" value="PROTEIN_KINASE_DOM"/>
    <property type="match status" value="1"/>
</dbReference>
<dbReference type="WBParaSite" id="ALUE_0000825101-mRNA-1">
    <property type="protein sequence ID" value="ALUE_0000825101-mRNA-1"/>
    <property type="gene ID" value="ALUE_0000825101"/>
</dbReference>
<keyword evidence="4 12" id="KW-0418">Kinase</keyword>
<evidence type="ECO:0000256" key="2">
    <source>
        <dbReference type="ARBA" id="ARBA00022679"/>
    </source>
</evidence>
<dbReference type="CDD" id="cd00192">
    <property type="entry name" value="PTKc"/>
    <property type="match status" value="1"/>
</dbReference>
<evidence type="ECO:0000256" key="11">
    <source>
        <dbReference type="PROSITE-ProRule" id="PRU10141"/>
    </source>
</evidence>
<dbReference type="InterPro" id="IPR008266">
    <property type="entry name" value="Tyr_kinase_AS"/>
</dbReference>
<dbReference type="Gene3D" id="1.10.510.10">
    <property type="entry name" value="Transferase(Phosphotransferase) domain 1"/>
    <property type="match status" value="1"/>
</dbReference>
<dbReference type="SUPFAM" id="SSF55550">
    <property type="entry name" value="SH2 domain"/>
    <property type="match status" value="1"/>
</dbReference>
<evidence type="ECO:0000256" key="5">
    <source>
        <dbReference type="ARBA" id="ARBA00022840"/>
    </source>
</evidence>
<evidence type="ECO:0000256" key="6">
    <source>
        <dbReference type="ARBA" id="ARBA00023136"/>
    </source>
</evidence>
<comment type="catalytic activity">
    <reaction evidence="8">
        <text>L-tyrosyl-[protein] + ATP = O-phospho-L-tyrosyl-[protein] + ADP + H(+)</text>
        <dbReference type="Rhea" id="RHEA:10596"/>
        <dbReference type="Rhea" id="RHEA-COMP:10136"/>
        <dbReference type="Rhea" id="RHEA-COMP:20101"/>
        <dbReference type="ChEBI" id="CHEBI:15378"/>
        <dbReference type="ChEBI" id="CHEBI:30616"/>
        <dbReference type="ChEBI" id="CHEBI:46858"/>
        <dbReference type="ChEBI" id="CHEBI:61978"/>
        <dbReference type="ChEBI" id="CHEBI:456216"/>
        <dbReference type="EC" id="2.7.10.1"/>
    </reaction>
</comment>
<evidence type="ECO:0000256" key="12">
    <source>
        <dbReference type="RuleBase" id="RU362096"/>
    </source>
</evidence>
<keyword evidence="6" id="KW-0472">Membrane</keyword>